<evidence type="ECO:0000313" key="6">
    <source>
        <dbReference type="Proteomes" id="UP001152797"/>
    </source>
</evidence>
<dbReference type="Proteomes" id="UP001152797">
    <property type="component" value="Unassembled WGS sequence"/>
</dbReference>
<proteinExistence type="predicted"/>
<reference evidence="4" key="2">
    <citation type="submission" date="2024-04" db="EMBL/GenBank/DDBJ databases">
        <authorList>
            <person name="Chen Y."/>
            <person name="Shah S."/>
            <person name="Dougan E. K."/>
            <person name="Thang M."/>
            <person name="Chan C."/>
        </authorList>
    </citation>
    <scope>NUCLEOTIDE SEQUENCE [LARGE SCALE GENOMIC DNA]</scope>
</reference>
<evidence type="ECO:0000313" key="5">
    <source>
        <dbReference type="EMBL" id="CAL4769052.1"/>
    </source>
</evidence>
<sequence>MALTFVTPNGAGQLTQMPRLANQGLSHPMARSEPAHFWNSVSRLGGLVAVLACVPRKSLHSRRESKRQRAVQLAASEDTEGADTSESDLGLDFSKLRSLLEQQDFKAADAETRSLLIKMAGDEAVKRGWVYFAEVKTMPEKDMDTLETLWQQNSNGRFGFVQQRKIWRKVRGQFDKFAEEVSWFTDTWKNRNWPDEFIYNVEAPVGHLPLTNCIRGAQVLEELLNHPAIQNKKAAAIKKSKPATSESGDEKPGRRSALSMLAQGPTATKSPPRAILAGGQAPRLPVAREAGRF</sequence>
<dbReference type="InterPro" id="IPR008629">
    <property type="entry name" value="GUN4-like"/>
</dbReference>
<evidence type="ECO:0000259" key="2">
    <source>
        <dbReference type="Pfam" id="PF05419"/>
    </source>
</evidence>
<comment type="caution">
    <text evidence="3">The sequence shown here is derived from an EMBL/GenBank/DDBJ whole genome shotgun (WGS) entry which is preliminary data.</text>
</comment>
<feature type="compositionally biased region" description="Acidic residues" evidence="1">
    <location>
        <begin position="77"/>
        <end position="86"/>
    </location>
</feature>
<evidence type="ECO:0000313" key="4">
    <source>
        <dbReference type="EMBL" id="CAL1135115.1"/>
    </source>
</evidence>
<evidence type="ECO:0000313" key="3">
    <source>
        <dbReference type="EMBL" id="CAI3981740.1"/>
    </source>
</evidence>
<feature type="domain" description="GUN4-like" evidence="2">
    <location>
        <begin position="87"/>
        <end position="227"/>
    </location>
</feature>
<dbReference type="OrthoDB" id="4835at2759"/>
<reference evidence="3" key="1">
    <citation type="submission" date="2022-10" db="EMBL/GenBank/DDBJ databases">
        <authorList>
            <person name="Chen Y."/>
            <person name="Dougan E. K."/>
            <person name="Chan C."/>
            <person name="Rhodes N."/>
            <person name="Thang M."/>
        </authorList>
    </citation>
    <scope>NUCLEOTIDE SEQUENCE</scope>
</reference>
<dbReference type="InterPro" id="IPR037215">
    <property type="entry name" value="GUN4-like_sf"/>
</dbReference>
<dbReference type="Gene3D" id="1.25.40.620">
    <property type="match status" value="1"/>
</dbReference>
<feature type="region of interest" description="Disordered" evidence="1">
    <location>
        <begin position="64"/>
        <end position="87"/>
    </location>
</feature>
<dbReference type="GO" id="GO:0046906">
    <property type="term" value="F:tetrapyrrole binding"/>
    <property type="evidence" value="ECO:0007669"/>
    <property type="project" value="TreeGrafter"/>
</dbReference>
<dbReference type="Pfam" id="PF05419">
    <property type="entry name" value="GUN4"/>
    <property type="match status" value="1"/>
</dbReference>
<name>A0A9P1FPA9_9DINO</name>
<dbReference type="SUPFAM" id="SSF140869">
    <property type="entry name" value="GUN4-like"/>
    <property type="match status" value="1"/>
</dbReference>
<feature type="region of interest" description="Disordered" evidence="1">
    <location>
        <begin position="234"/>
        <end position="293"/>
    </location>
</feature>
<dbReference type="EMBL" id="CAMXCT020000657">
    <property type="protein sequence ID" value="CAL1135115.1"/>
    <property type="molecule type" value="Genomic_DNA"/>
</dbReference>
<dbReference type="EMBL" id="CAMXCT010000657">
    <property type="protein sequence ID" value="CAI3981740.1"/>
    <property type="molecule type" value="Genomic_DNA"/>
</dbReference>
<gene>
    <name evidence="3" type="ORF">C1SCF055_LOCUS9501</name>
</gene>
<dbReference type="AlphaFoldDB" id="A0A9P1FPA9"/>
<dbReference type="PANTHER" id="PTHR34800:SF1">
    <property type="entry name" value="TETRAPYRROLE-BINDING PROTEIN, CHLOROPLASTIC"/>
    <property type="match status" value="1"/>
</dbReference>
<dbReference type="PANTHER" id="PTHR34800">
    <property type="entry name" value="TETRAPYRROLE-BINDING PROTEIN, CHLOROPLASTIC"/>
    <property type="match status" value="1"/>
</dbReference>
<evidence type="ECO:0000256" key="1">
    <source>
        <dbReference type="SAM" id="MobiDB-lite"/>
    </source>
</evidence>
<keyword evidence="6" id="KW-1185">Reference proteome</keyword>
<accession>A0A9P1FPA9</accession>
<dbReference type="CDD" id="cd16383">
    <property type="entry name" value="GUN4"/>
    <property type="match status" value="1"/>
</dbReference>
<dbReference type="EMBL" id="CAMXCT030000657">
    <property type="protein sequence ID" value="CAL4769052.1"/>
    <property type="molecule type" value="Genomic_DNA"/>
</dbReference>
<protein>
    <submittedName>
        <fullName evidence="5">GUN4-like domain-containing protein</fullName>
    </submittedName>
</protein>
<dbReference type="Gene3D" id="1.10.10.1770">
    <property type="entry name" value="Gun4-like"/>
    <property type="match status" value="1"/>
</dbReference>
<organism evidence="3">
    <name type="scientific">Cladocopium goreaui</name>
    <dbReference type="NCBI Taxonomy" id="2562237"/>
    <lineage>
        <taxon>Eukaryota</taxon>
        <taxon>Sar</taxon>
        <taxon>Alveolata</taxon>
        <taxon>Dinophyceae</taxon>
        <taxon>Suessiales</taxon>
        <taxon>Symbiodiniaceae</taxon>
        <taxon>Cladocopium</taxon>
    </lineage>
</organism>